<dbReference type="PANTHER" id="PTHR33240:SF15">
    <property type="entry name" value="GAG-PRO-LIKE PROTEIN"/>
    <property type="match status" value="1"/>
</dbReference>
<proteinExistence type="predicted"/>
<keyword evidence="3" id="KW-1185">Reference proteome</keyword>
<evidence type="ECO:0000313" key="3">
    <source>
        <dbReference type="Proteomes" id="UP000595140"/>
    </source>
</evidence>
<protein>
    <submittedName>
        <fullName evidence="2">Uncharacterized protein</fullName>
    </submittedName>
</protein>
<organism evidence="2 3">
    <name type="scientific">Cuscuta campestris</name>
    <dbReference type="NCBI Taxonomy" id="132261"/>
    <lineage>
        <taxon>Eukaryota</taxon>
        <taxon>Viridiplantae</taxon>
        <taxon>Streptophyta</taxon>
        <taxon>Embryophyta</taxon>
        <taxon>Tracheophyta</taxon>
        <taxon>Spermatophyta</taxon>
        <taxon>Magnoliopsida</taxon>
        <taxon>eudicotyledons</taxon>
        <taxon>Gunneridae</taxon>
        <taxon>Pentapetalae</taxon>
        <taxon>asterids</taxon>
        <taxon>lamiids</taxon>
        <taxon>Solanales</taxon>
        <taxon>Convolvulaceae</taxon>
        <taxon>Cuscuteae</taxon>
        <taxon>Cuscuta</taxon>
        <taxon>Cuscuta subgen. Grammica</taxon>
        <taxon>Cuscuta sect. Cleistogrammica</taxon>
    </lineage>
</organism>
<accession>A0A484LUB6</accession>
<gene>
    <name evidence="2" type="ORF">CCAM_LOCUS21897</name>
</gene>
<dbReference type="OrthoDB" id="1738169at2759"/>
<feature type="region of interest" description="Disordered" evidence="1">
    <location>
        <begin position="1"/>
        <end position="20"/>
    </location>
</feature>
<sequence>MTGRMIGGGTTGKEQPPAPDKEHIGMIFGGPEGFTGDTVEAKGSIALLVELGSRDKTVRKRMRFIVVDIKCVHNAILGRPGINEILAVISMPHLSMKFHTPGGVGEVRGDQRNAQKCYARAVKKMTKGVNVISQEITKGEARGKLEPEAETVEIELHPSDPSRTVRIGANLPEDLKMEITRVLQEYAGIFE</sequence>
<dbReference type="Proteomes" id="UP000595140">
    <property type="component" value="Unassembled WGS sequence"/>
</dbReference>
<name>A0A484LUB6_9ASTE</name>
<feature type="compositionally biased region" description="Gly residues" evidence="1">
    <location>
        <begin position="1"/>
        <end position="11"/>
    </location>
</feature>
<evidence type="ECO:0000256" key="1">
    <source>
        <dbReference type="SAM" id="MobiDB-lite"/>
    </source>
</evidence>
<reference evidence="2 3" key="1">
    <citation type="submission" date="2018-04" db="EMBL/GenBank/DDBJ databases">
        <authorList>
            <person name="Vogel A."/>
        </authorList>
    </citation>
    <scope>NUCLEOTIDE SEQUENCE [LARGE SCALE GENOMIC DNA]</scope>
</reference>
<dbReference type="EMBL" id="OOIL02002078">
    <property type="protein sequence ID" value="VFQ80121.1"/>
    <property type="molecule type" value="Genomic_DNA"/>
</dbReference>
<dbReference type="PANTHER" id="PTHR33240">
    <property type="entry name" value="OS08G0508500 PROTEIN"/>
    <property type="match status" value="1"/>
</dbReference>
<evidence type="ECO:0000313" key="2">
    <source>
        <dbReference type="EMBL" id="VFQ80121.1"/>
    </source>
</evidence>
<dbReference type="AlphaFoldDB" id="A0A484LUB6"/>